<name>A0A4U6UPQ3_SETVI</name>
<protein>
    <submittedName>
        <fullName evidence="1">Uncharacterized protein</fullName>
    </submittedName>
</protein>
<organism evidence="1 2">
    <name type="scientific">Setaria viridis</name>
    <name type="common">Green bristlegrass</name>
    <name type="synonym">Setaria italica subsp. viridis</name>
    <dbReference type="NCBI Taxonomy" id="4556"/>
    <lineage>
        <taxon>Eukaryota</taxon>
        <taxon>Viridiplantae</taxon>
        <taxon>Streptophyta</taxon>
        <taxon>Embryophyta</taxon>
        <taxon>Tracheophyta</taxon>
        <taxon>Spermatophyta</taxon>
        <taxon>Magnoliopsida</taxon>
        <taxon>Liliopsida</taxon>
        <taxon>Poales</taxon>
        <taxon>Poaceae</taxon>
        <taxon>PACMAD clade</taxon>
        <taxon>Panicoideae</taxon>
        <taxon>Panicodae</taxon>
        <taxon>Paniceae</taxon>
        <taxon>Cenchrinae</taxon>
        <taxon>Setaria</taxon>
    </lineage>
</organism>
<proteinExistence type="predicted"/>
<dbReference type="Proteomes" id="UP000298652">
    <property type="component" value="Chromosome 5"/>
</dbReference>
<dbReference type="AlphaFoldDB" id="A0A4U6UPQ3"/>
<sequence>MDPEVEAATGMAVMRKRKAADVEELKFDESNAVPVDSASIYSKLFAANTRAMFHLKKASIIAAAEAMEVVTKQESLIIELKDLIVNPDIFGSMAFSKAKELADLSDDLQPFLKHLPDVSVYLKKQAVLIHALKLHFSMFVLDL</sequence>
<reference evidence="1" key="1">
    <citation type="submission" date="2019-03" db="EMBL/GenBank/DDBJ databases">
        <title>WGS assembly of Setaria viridis.</title>
        <authorList>
            <person name="Huang P."/>
            <person name="Jenkins J."/>
            <person name="Grimwood J."/>
            <person name="Barry K."/>
            <person name="Healey A."/>
            <person name="Mamidi S."/>
            <person name="Sreedasyam A."/>
            <person name="Shu S."/>
            <person name="Feldman M."/>
            <person name="Wu J."/>
            <person name="Yu Y."/>
            <person name="Chen C."/>
            <person name="Johnson J."/>
            <person name="Rokhsar D."/>
            <person name="Baxter I."/>
            <person name="Schmutz J."/>
            <person name="Brutnell T."/>
            <person name="Kellogg E."/>
        </authorList>
    </citation>
    <scope>NUCLEOTIDE SEQUENCE [LARGE SCALE GENOMIC DNA]</scope>
</reference>
<keyword evidence="2" id="KW-1185">Reference proteome</keyword>
<dbReference type="EMBL" id="CM016556">
    <property type="protein sequence ID" value="TKW18340.1"/>
    <property type="molecule type" value="Genomic_DNA"/>
</dbReference>
<gene>
    <name evidence="1" type="ORF">SEVIR_5G424900v2</name>
</gene>
<evidence type="ECO:0000313" key="1">
    <source>
        <dbReference type="EMBL" id="TKW18340.1"/>
    </source>
</evidence>
<evidence type="ECO:0000313" key="2">
    <source>
        <dbReference type="Proteomes" id="UP000298652"/>
    </source>
</evidence>
<dbReference type="Gramene" id="TKW18340">
    <property type="protein sequence ID" value="TKW18340"/>
    <property type="gene ID" value="SEVIR_5G424900v2"/>
</dbReference>
<accession>A0A4U6UPQ3</accession>